<dbReference type="InterPro" id="IPR041899">
    <property type="entry name" value="MAGE_WH2"/>
</dbReference>
<evidence type="ECO:0000259" key="1">
    <source>
        <dbReference type="PROSITE" id="PS50838"/>
    </source>
</evidence>
<dbReference type="Gene3D" id="1.10.10.1200">
    <property type="entry name" value="MAGE homology domain, winged helix WH1 motif"/>
    <property type="match status" value="1"/>
</dbReference>
<dbReference type="SMART" id="SM01373">
    <property type="entry name" value="MAGE"/>
    <property type="match status" value="1"/>
</dbReference>
<dbReference type="Proteomes" id="UP000558488">
    <property type="component" value="Unassembled WGS sequence"/>
</dbReference>
<reference evidence="2 3" key="1">
    <citation type="journal article" date="2020" name="Nature">
        <title>Six reference-quality genomes reveal evolution of bat adaptations.</title>
        <authorList>
            <person name="Jebb D."/>
            <person name="Huang Z."/>
            <person name="Pippel M."/>
            <person name="Hughes G.M."/>
            <person name="Lavrichenko K."/>
            <person name="Devanna P."/>
            <person name="Winkler S."/>
            <person name="Jermiin L.S."/>
            <person name="Skirmuntt E.C."/>
            <person name="Katzourakis A."/>
            <person name="Burkitt-Gray L."/>
            <person name="Ray D.A."/>
            <person name="Sullivan K.A.M."/>
            <person name="Roscito J.G."/>
            <person name="Kirilenko B.M."/>
            <person name="Davalos L.M."/>
            <person name="Corthals A.P."/>
            <person name="Power M.L."/>
            <person name="Jones G."/>
            <person name="Ransome R.D."/>
            <person name="Dechmann D.K.N."/>
            <person name="Locatelli A.G."/>
            <person name="Puechmaille S.J."/>
            <person name="Fedrigo O."/>
            <person name="Jarvis E.D."/>
            <person name="Hiller M."/>
            <person name="Vernes S.C."/>
            <person name="Myers E.W."/>
            <person name="Teeling E.C."/>
        </authorList>
    </citation>
    <scope>NUCLEOTIDE SEQUENCE [LARGE SCALE GENOMIC DNA]</scope>
    <source>
        <strain evidence="2">MPipKuh1</strain>
        <tissue evidence="2">Flight muscle</tissue>
    </source>
</reference>
<dbReference type="AlphaFoldDB" id="A0A7J7QWA8"/>
<evidence type="ECO:0000313" key="2">
    <source>
        <dbReference type="EMBL" id="KAF6268057.1"/>
    </source>
</evidence>
<name>A0A7J7QWA8_PIPKU</name>
<dbReference type="InterPro" id="IPR041898">
    <property type="entry name" value="MAGE_WH1"/>
</dbReference>
<comment type="caution">
    <text evidence="2">The sequence shown here is derived from an EMBL/GenBank/DDBJ whole genome shotgun (WGS) entry which is preliminary data.</text>
</comment>
<dbReference type="InterPro" id="IPR002190">
    <property type="entry name" value="MHD_dom"/>
</dbReference>
<accession>A0A7J7QWA8</accession>
<dbReference type="Gene3D" id="1.10.10.1210">
    <property type="entry name" value="MAGE homology domain, winged helix WH2 motif"/>
    <property type="match status" value="1"/>
</dbReference>
<dbReference type="PROSITE" id="PS50838">
    <property type="entry name" value="MAGE"/>
    <property type="match status" value="1"/>
</dbReference>
<gene>
    <name evidence="2" type="ORF">mPipKuh1_008334</name>
</gene>
<sequence length="438" mass="50435">MPPAVPTTLISKCLPWKRRCQGLGHSKPGGPGSLFSPMLQSKHLDYEYESSEDEREPPAVPATWRASQPIVRVRAQMAPRAQMGPRPPAAQRPQVPSRHVLSLPPRNVALLQDRANKLVKYLMIKDYKKIPIKRSDMMKDVIREFDEHFPEIIERATYTLEKKFGIHLKEIDKEEHLYILTCTRDSSARLLGKTKDTPRLSLLLVILGVIFMNGNRVSEAVLWEALRKMGLRPGVRHPFLGDLKKLITSDFVRQKYLEYKKVPNSSPPEYEFFWGLRARFETSKMRVLRFIAQYQNRDPRDWKAHFLEAVDDAFRTMDSDMAEEHARAQMRARMNIGDEALIGRWSWDDVQVELLTWDEDGDFGDAWARIPFAFWARYHQYILNSNRANRTTWRAGVSSGNLGAANASLIDGPSTSSTIRTRNAARTAANFFSWIQPR</sequence>
<dbReference type="InterPro" id="IPR037445">
    <property type="entry name" value="MAGE"/>
</dbReference>
<protein>
    <recommendedName>
        <fullName evidence="1">MAGE domain-containing protein</fullName>
    </recommendedName>
</protein>
<dbReference type="PANTHER" id="PTHR11736:SF37">
    <property type="entry name" value="MELANOMA-ASSOCIATED ANTIGEN D4"/>
    <property type="match status" value="1"/>
</dbReference>
<dbReference type="FunFam" id="1.10.10.1210:FF:000001">
    <property type="entry name" value="melanoma-associated antigen D1"/>
    <property type="match status" value="1"/>
</dbReference>
<keyword evidence="3" id="KW-1185">Reference proteome</keyword>
<proteinExistence type="predicted"/>
<dbReference type="GO" id="GO:0000122">
    <property type="term" value="P:negative regulation of transcription by RNA polymerase II"/>
    <property type="evidence" value="ECO:0007669"/>
    <property type="project" value="TreeGrafter"/>
</dbReference>
<dbReference type="Pfam" id="PF01454">
    <property type="entry name" value="MAGE"/>
    <property type="match status" value="1"/>
</dbReference>
<evidence type="ECO:0000313" key="3">
    <source>
        <dbReference type="Proteomes" id="UP000558488"/>
    </source>
</evidence>
<dbReference type="GO" id="GO:0005634">
    <property type="term" value="C:nucleus"/>
    <property type="evidence" value="ECO:0007669"/>
    <property type="project" value="TreeGrafter"/>
</dbReference>
<dbReference type="EMBL" id="JACAGB010000131">
    <property type="protein sequence ID" value="KAF6268057.1"/>
    <property type="molecule type" value="Genomic_DNA"/>
</dbReference>
<feature type="domain" description="MAGE" evidence="1">
    <location>
        <begin position="111"/>
        <end position="309"/>
    </location>
</feature>
<dbReference type="PANTHER" id="PTHR11736">
    <property type="entry name" value="MELANOMA-ASSOCIATED ANTIGEN MAGE ANTIGEN"/>
    <property type="match status" value="1"/>
</dbReference>
<organism evidence="2 3">
    <name type="scientific">Pipistrellus kuhlii</name>
    <name type="common">Kuhl's pipistrelle</name>
    <dbReference type="NCBI Taxonomy" id="59472"/>
    <lineage>
        <taxon>Eukaryota</taxon>
        <taxon>Metazoa</taxon>
        <taxon>Chordata</taxon>
        <taxon>Craniata</taxon>
        <taxon>Vertebrata</taxon>
        <taxon>Euteleostomi</taxon>
        <taxon>Mammalia</taxon>
        <taxon>Eutheria</taxon>
        <taxon>Laurasiatheria</taxon>
        <taxon>Chiroptera</taxon>
        <taxon>Yangochiroptera</taxon>
        <taxon>Vespertilionidae</taxon>
        <taxon>Pipistrellus</taxon>
    </lineage>
</organism>